<evidence type="ECO:0000256" key="1">
    <source>
        <dbReference type="ARBA" id="ARBA00004970"/>
    </source>
</evidence>
<accession>A0A1Q2KZG6</accession>
<keyword evidence="4 8" id="KW-0028">Amino-acid biosynthesis</keyword>
<evidence type="ECO:0000256" key="7">
    <source>
        <dbReference type="ARBA" id="ARBA00049158"/>
    </source>
</evidence>
<dbReference type="InterPro" id="IPR010140">
    <property type="entry name" value="Histidinol_P_phosphatase_HisJ"/>
</dbReference>
<dbReference type="PANTHER" id="PTHR21039">
    <property type="entry name" value="HISTIDINOL PHOSPHATASE-RELATED"/>
    <property type="match status" value="1"/>
</dbReference>
<dbReference type="SUPFAM" id="SSF89550">
    <property type="entry name" value="PHP domain-like"/>
    <property type="match status" value="1"/>
</dbReference>
<name>A0A1Q2KZG6_9BACL</name>
<dbReference type="Pfam" id="PF02811">
    <property type="entry name" value="PHP"/>
    <property type="match status" value="1"/>
</dbReference>
<dbReference type="GO" id="GO:0004401">
    <property type="term" value="F:histidinol-phosphatase activity"/>
    <property type="evidence" value="ECO:0007669"/>
    <property type="project" value="UniProtKB-UniRule"/>
</dbReference>
<evidence type="ECO:0000313" key="11">
    <source>
        <dbReference type="Proteomes" id="UP000188184"/>
    </source>
</evidence>
<evidence type="ECO:0000256" key="5">
    <source>
        <dbReference type="ARBA" id="ARBA00022801"/>
    </source>
</evidence>
<dbReference type="InterPro" id="IPR004013">
    <property type="entry name" value="PHP_dom"/>
</dbReference>
<evidence type="ECO:0000256" key="3">
    <source>
        <dbReference type="ARBA" id="ARBA00013085"/>
    </source>
</evidence>
<dbReference type="GO" id="GO:0000105">
    <property type="term" value="P:L-histidine biosynthetic process"/>
    <property type="evidence" value="ECO:0007669"/>
    <property type="project" value="UniProtKB-UniRule"/>
</dbReference>
<dbReference type="InterPro" id="IPR016195">
    <property type="entry name" value="Pol/histidinol_Pase-like"/>
</dbReference>
<dbReference type="NCBIfam" id="NF005596">
    <property type="entry name" value="PRK07328.1"/>
    <property type="match status" value="1"/>
</dbReference>
<dbReference type="OrthoDB" id="9775255at2"/>
<dbReference type="PANTHER" id="PTHR21039:SF0">
    <property type="entry name" value="HISTIDINOL-PHOSPHATASE"/>
    <property type="match status" value="1"/>
</dbReference>
<dbReference type="EMBL" id="CP019640">
    <property type="protein sequence ID" value="AQQ53581.1"/>
    <property type="molecule type" value="Genomic_DNA"/>
</dbReference>
<dbReference type="Proteomes" id="UP000188184">
    <property type="component" value="Chromosome"/>
</dbReference>
<feature type="domain" description="PHP" evidence="9">
    <location>
        <begin position="4"/>
        <end position="200"/>
    </location>
</feature>
<keyword evidence="6 8" id="KW-0368">Histidine biosynthesis</keyword>
<dbReference type="EC" id="3.1.3.15" evidence="3 8"/>
<sequence>MLTDYHVHMIETGEFTVDWLKNYVKQAKNQGIDELGISEHAYFFNETSKILSNPWIDNRRGLDFRDYLSLFEQAKEEGLPVKMGIEMDYTPGKEREINEFIDAYPFDYVIGSVHWIGDWGIDLKEHKAEYEKRDIAEAYEAYFDQIVSLAQSGTADFVGHIDLIKIFKYKPNDAKFVEAQYDRAVKALAASDMSIEISTAGLRKTVGEIYPDPLLLKKCFEAGVTIVLSSDAHHPDHVGYGYDQSVKLAKDIGYREVQTFTSRKREVKPLG</sequence>
<reference evidence="10 11" key="1">
    <citation type="submission" date="2017-02" db="EMBL/GenBank/DDBJ databases">
        <title>The complete genomic sequence of a novel cold adapted crude oil-degrading bacterium Planococcus qaidamina Y42.</title>
        <authorList>
            <person name="Yang R."/>
        </authorList>
    </citation>
    <scope>NUCLEOTIDE SEQUENCE [LARGE SCALE GENOMIC DNA]</scope>
    <source>
        <strain evidence="10 11">Y42</strain>
    </source>
</reference>
<dbReference type="GO" id="GO:0005737">
    <property type="term" value="C:cytoplasm"/>
    <property type="evidence" value="ECO:0007669"/>
    <property type="project" value="TreeGrafter"/>
</dbReference>
<proteinExistence type="inferred from homology"/>
<evidence type="ECO:0000256" key="6">
    <source>
        <dbReference type="ARBA" id="ARBA00023102"/>
    </source>
</evidence>
<dbReference type="NCBIfam" id="TIGR01856">
    <property type="entry name" value="hisJ_fam"/>
    <property type="match status" value="1"/>
</dbReference>
<comment type="pathway">
    <text evidence="1 8">Amino-acid biosynthesis; L-histidine biosynthesis; L-histidine from 5-phospho-alpha-D-ribose 1-diphosphate: step 8/9.</text>
</comment>
<gene>
    <name evidence="10" type="ORF">B0X71_11185</name>
</gene>
<evidence type="ECO:0000259" key="9">
    <source>
        <dbReference type="Pfam" id="PF02811"/>
    </source>
</evidence>
<protein>
    <recommendedName>
        <fullName evidence="3 8">Histidinol-phosphatase</fullName>
        <shortName evidence="8">HolPase</shortName>
        <ecNumber evidence="3 8">3.1.3.15</ecNumber>
    </recommendedName>
</protein>
<comment type="catalytic activity">
    <reaction evidence="7 8">
        <text>L-histidinol phosphate + H2O = L-histidinol + phosphate</text>
        <dbReference type="Rhea" id="RHEA:14465"/>
        <dbReference type="ChEBI" id="CHEBI:15377"/>
        <dbReference type="ChEBI" id="CHEBI:43474"/>
        <dbReference type="ChEBI" id="CHEBI:57699"/>
        <dbReference type="ChEBI" id="CHEBI:57980"/>
        <dbReference type="EC" id="3.1.3.15"/>
    </reaction>
</comment>
<comment type="similarity">
    <text evidence="2 8">Belongs to the PHP hydrolase family. HisK subfamily.</text>
</comment>
<dbReference type="UniPathway" id="UPA00031">
    <property type="reaction ID" value="UER00013"/>
</dbReference>
<evidence type="ECO:0000256" key="4">
    <source>
        <dbReference type="ARBA" id="ARBA00022605"/>
    </source>
</evidence>
<dbReference type="AlphaFoldDB" id="A0A1Q2KZG6"/>
<dbReference type="KEGG" id="pmar:B0X71_11185"/>
<evidence type="ECO:0000256" key="8">
    <source>
        <dbReference type="RuleBase" id="RU366003"/>
    </source>
</evidence>
<keyword evidence="5 8" id="KW-0378">Hydrolase</keyword>
<evidence type="ECO:0000256" key="2">
    <source>
        <dbReference type="ARBA" id="ARBA00009152"/>
    </source>
</evidence>
<evidence type="ECO:0000313" key="10">
    <source>
        <dbReference type="EMBL" id="AQQ53581.1"/>
    </source>
</evidence>
<dbReference type="RefSeq" id="WP_077589477.1">
    <property type="nucleotide sequence ID" value="NZ_CP019640.1"/>
</dbReference>
<keyword evidence="11" id="KW-1185">Reference proteome</keyword>
<organism evidence="10 11">
    <name type="scientific">Planococcus lenghuensis</name>
    <dbReference type="NCBI Taxonomy" id="2213202"/>
    <lineage>
        <taxon>Bacteria</taxon>
        <taxon>Bacillati</taxon>
        <taxon>Bacillota</taxon>
        <taxon>Bacilli</taxon>
        <taxon>Bacillales</taxon>
        <taxon>Caryophanaceae</taxon>
        <taxon>Planococcus</taxon>
    </lineage>
</organism>
<dbReference type="CDD" id="cd12110">
    <property type="entry name" value="PHP_HisPPase_Hisj_like"/>
    <property type="match status" value="1"/>
</dbReference>
<dbReference type="Gene3D" id="3.20.20.140">
    <property type="entry name" value="Metal-dependent hydrolases"/>
    <property type="match status" value="1"/>
</dbReference>